<evidence type="ECO:0000313" key="2">
    <source>
        <dbReference type="Proteomes" id="UP000346198"/>
    </source>
</evidence>
<dbReference type="SUPFAM" id="SSF51126">
    <property type="entry name" value="Pectin lyase-like"/>
    <property type="match status" value="1"/>
</dbReference>
<proteinExistence type="predicted"/>
<keyword evidence="2" id="KW-1185">Reference proteome</keyword>
<dbReference type="SMART" id="SM00710">
    <property type="entry name" value="PbH1"/>
    <property type="match status" value="5"/>
</dbReference>
<name>A0A6C2UHS6_9BACT</name>
<sequence length="546" mass="57629">MNTNRYRNGYSVSPGSRRNACDTRFVPPTSCRLVVSQTSRLLGAMACLFLLCATNSVTAGTHYVTVNSTNPSAPYTSWETVATDIQSAVDAASDGDTVLVGDGKYHVSKPIQIQKSLTVRSRNGRDTAIIDANRSCRIFQINLGRNPSSGSVALEGLTITQGFSKGQGGAIIASGEWPLRISNCIVENSEAGDNGGGIYVIVHNKTANSVIIEDCFVRENRASNCGGGIYLGAWDEAKGDIGTILIQGCLIEKNEAKGAGGGVCCTGGVMASMEVSDCRISKNSTVSGGGGGIVLGVHYQRGRLAENNSADNRIVSCTIADNSGGGVILNPHEWQKTVVLNSIVYQNRMGSDIDPRCIVSNSCARNVSSGNGNVSDNPKFMNAKIGDYRLQPDSPCIDAGSNSYTNSITDLDGNSRIMDGDRDGEAVVDMGAYEFQVINVVIDIKPGSKSNSINLKSGGLLPVAILTTGTFDASTVDPASVCFAEAVSTHRELQDVDADGDVDLLLQFQRRRLKLGKDSTKVLLTGETKDGQSFIGNGEIAITHGK</sequence>
<dbReference type="InterPro" id="IPR006626">
    <property type="entry name" value="PbH1"/>
</dbReference>
<dbReference type="InterPro" id="IPR059226">
    <property type="entry name" value="Choice_anch_Q_dom"/>
</dbReference>
<accession>A0A6C2UHS6</accession>
<dbReference type="InterPro" id="IPR011050">
    <property type="entry name" value="Pectin_lyase_fold/virulence"/>
</dbReference>
<protein>
    <recommendedName>
        <fullName evidence="3">Right handed beta helix domain-containing protein</fullName>
    </recommendedName>
</protein>
<reference evidence="1 2" key="1">
    <citation type="submission" date="2019-04" db="EMBL/GenBank/DDBJ databases">
        <authorList>
            <person name="Van Vliet M D."/>
        </authorList>
    </citation>
    <scope>NUCLEOTIDE SEQUENCE [LARGE SCALE GENOMIC DNA]</scope>
    <source>
        <strain evidence="1 2">F21</strain>
    </source>
</reference>
<dbReference type="Proteomes" id="UP000346198">
    <property type="component" value="Unassembled WGS sequence"/>
</dbReference>
<dbReference type="AlphaFoldDB" id="A0A6C2UHS6"/>
<dbReference type="Gene3D" id="2.160.20.10">
    <property type="entry name" value="Single-stranded right-handed beta-helix, Pectin lyase-like"/>
    <property type="match status" value="1"/>
</dbReference>
<gene>
    <name evidence="1" type="ORF">SCARR_01831</name>
</gene>
<dbReference type="NCBIfam" id="NF041518">
    <property type="entry name" value="choice_anch_Q"/>
    <property type="match status" value="1"/>
</dbReference>
<dbReference type="EMBL" id="CAAHFH010000001">
    <property type="protein sequence ID" value="VGO19772.1"/>
    <property type="molecule type" value="Genomic_DNA"/>
</dbReference>
<evidence type="ECO:0008006" key="3">
    <source>
        <dbReference type="Google" id="ProtNLM"/>
    </source>
</evidence>
<organism evidence="1 2">
    <name type="scientific">Pontiella sulfatireligans</name>
    <dbReference type="NCBI Taxonomy" id="2750658"/>
    <lineage>
        <taxon>Bacteria</taxon>
        <taxon>Pseudomonadati</taxon>
        <taxon>Kiritimatiellota</taxon>
        <taxon>Kiritimatiellia</taxon>
        <taxon>Kiritimatiellales</taxon>
        <taxon>Pontiellaceae</taxon>
        <taxon>Pontiella</taxon>
    </lineage>
</organism>
<evidence type="ECO:0000313" key="1">
    <source>
        <dbReference type="EMBL" id="VGO19772.1"/>
    </source>
</evidence>
<dbReference type="InterPro" id="IPR012334">
    <property type="entry name" value="Pectin_lyas_fold"/>
</dbReference>